<dbReference type="EMBL" id="SSSN01000009">
    <property type="protein sequence ID" value="THG32521.1"/>
    <property type="molecule type" value="Genomic_DNA"/>
</dbReference>
<dbReference type="InterPro" id="IPR011008">
    <property type="entry name" value="Dimeric_a/b-barrel"/>
</dbReference>
<accession>A0A4S4FQF3</accession>
<organism evidence="1 2">
    <name type="scientific">Orlajensenia flava</name>
    <dbReference type="NCBI Taxonomy" id="2565934"/>
    <lineage>
        <taxon>Bacteria</taxon>
        <taxon>Bacillati</taxon>
        <taxon>Actinomycetota</taxon>
        <taxon>Actinomycetes</taxon>
        <taxon>Micrococcales</taxon>
        <taxon>Microbacteriaceae</taxon>
        <taxon>Orlajensenia</taxon>
    </lineage>
</organism>
<evidence type="ECO:0000313" key="2">
    <source>
        <dbReference type="Proteomes" id="UP000307380"/>
    </source>
</evidence>
<dbReference type="RefSeq" id="WP_136424823.1">
    <property type="nucleotide sequence ID" value="NZ_OZ241748.1"/>
</dbReference>
<protein>
    <recommendedName>
        <fullName evidence="3">ABM domain-containing protein</fullName>
    </recommendedName>
</protein>
<comment type="caution">
    <text evidence="1">The sequence shown here is derived from an EMBL/GenBank/DDBJ whole genome shotgun (WGS) entry which is preliminary data.</text>
</comment>
<proteinExistence type="predicted"/>
<gene>
    <name evidence="1" type="ORF">E6C70_12240</name>
</gene>
<evidence type="ECO:0008006" key="3">
    <source>
        <dbReference type="Google" id="ProtNLM"/>
    </source>
</evidence>
<dbReference type="Proteomes" id="UP000307380">
    <property type="component" value="Unassembled WGS sequence"/>
</dbReference>
<dbReference type="SUPFAM" id="SSF54909">
    <property type="entry name" value="Dimeric alpha+beta barrel"/>
    <property type="match status" value="1"/>
</dbReference>
<sequence>MAVSSVFDFHFPADHADEGVNLAFSIGADMPATRGYVRHDVVRDLADSGHVAVITQWHEQAQGEAVLKEYLNDPKIDRATKLAGGKAPAGFLGDVM</sequence>
<name>A0A4S4FQF3_9MICO</name>
<evidence type="ECO:0000313" key="1">
    <source>
        <dbReference type="EMBL" id="THG32521.1"/>
    </source>
</evidence>
<dbReference type="AlphaFoldDB" id="A0A4S4FQF3"/>
<dbReference type="OrthoDB" id="7867302at2"/>
<keyword evidence="2" id="KW-1185">Reference proteome</keyword>
<reference evidence="1 2" key="1">
    <citation type="submission" date="2019-04" db="EMBL/GenBank/DDBJ databases">
        <authorList>
            <person name="Jiang L."/>
        </authorList>
    </citation>
    <scope>NUCLEOTIDE SEQUENCE [LARGE SCALE GENOMIC DNA]</scope>
    <source>
        <strain evidence="1 2">YIM 131861</strain>
    </source>
</reference>